<keyword evidence="2" id="KW-1185">Reference proteome</keyword>
<evidence type="ECO:0000313" key="2">
    <source>
        <dbReference type="Proteomes" id="UP001152320"/>
    </source>
</evidence>
<dbReference type="Proteomes" id="UP001152320">
    <property type="component" value="Chromosome 20"/>
</dbReference>
<dbReference type="AlphaFoldDB" id="A0A9Q0YGZ5"/>
<accession>A0A9Q0YGZ5</accession>
<name>A0A9Q0YGZ5_HOLLE</name>
<protein>
    <submittedName>
        <fullName evidence="1">Uncharacterized protein</fullName>
    </submittedName>
</protein>
<sequence length="53" mass="6290">MFYNHLPICLFTKLALTLRRRFRGGSPDCSGSLFRHHLFKTVLKLLDNMWCSF</sequence>
<proteinExistence type="predicted"/>
<dbReference type="EMBL" id="JAIZAY010000020">
    <property type="protein sequence ID" value="KAJ8022448.1"/>
    <property type="molecule type" value="Genomic_DNA"/>
</dbReference>
<evidence type="ECO:0000313" key="1">
    <source>
        <dbReference type="EMBL" id="KAJ8022448.1"/>
    </source>
</evidence>
<comment type="caution">
    <text evidence="1">The sequence shown here is derived from an EMBL/GenBank/DDBJ whole genome shotgun (WGS) entry which is preliminary data.</text>
</comment>
<gene>
    <name evidence="1" type="ORF">HOLleu_37346</name>
</gene>
<reference evidence="1" key="1">
    <citation type="submission" date="2021-10" db="EMBL/GenBank/DDBJ databases">
        <title>Tropical sea cucumber genome reveals ecological adaptation and Cuvierian tubules defense mechanism.</title>
        <authorList>
            <person name="Chen T."/>
        </authorList>
    </citation>
    <scope>NUCLEOTIDE SEQUENCE</scope>
    <source>
        <strain evidence="1">Nanhai2018</strain>
        <tissue evidence="1">Muscle</tissue>
    </source>
</reference>
<organism evidence="1 2">
    <name type="scientific">Holothuria leucospilota</name>
    <name type="common">Black long sea cucumber</name>
    <name type="synonym">Mertensiothuria leucospilota</name>
    <dbReference type="NCBI Taxonomy" id="206669"/>
    <lineage>
        <taxon>Eukaryota</taxon>
        <taxon>Metazoa</taxon>
        <taxon>Echinodermata</taxon>
        <taxon>Eleutherozoa</taxon>
        <taxon>Echinozoa</taxon>
        <taxon>Holothuroidea</taxon>
        <taxon>Aspidochirotacea</taxon>
        <taxon>Aspidochirotida</taxon>
        <taxon>Holothuriidae</taxon>
        <taxon>Holothuria</taxon>
    </lineage>
</organism>